<feature type="chain" id="PRO_5039648748" evidence="2">
    <location>
        <begin position="26"/>
        <end position="407"/>
    </location>
</feature>
<dbReference type="InterPro" id="IPR055797">
    <property type="entry name" value="DUF7373"/>
</dbReference>
<name>A0A318K520_9NOCA</name>
<evidence type="ECO:0000256" key="1">
    <source>
        <dbReference type="SAM" id="MobiDB-lite"/>
    </source>
</evidence>
<sequence>MNRALAFPLVALLVAGLTACGSTVAGTSRPAEVDIRMLDTGSYPTEPLNAHDDDYQPDFITMPEIAAMRLSDYVLPAYEIDPHLKFGRLPAGITSGLLPGELGAEGAMKPVAERNKLLFGFRTTGFDQKTTIIPSAWPIKTTEHATAVSMMVMQFPDAERAAKAATEFYDADLDTNREQNQPVALPKYNLAHAHWRPGTPFLRATLAHGSYVVAVLVSASEPDLNALLALAEKSYAAQLPVLDQLPTLTDEELYRLPWDTDHLLSRALNPNKTERPSIGSQALYNLRGIVQYADDLSVAKQRFGAMNADRFAVSDGTIVARTPDPAAAKRIVAERRTPAPVARDTDAPPNVPDSACVENRRDPNDFDMKRFTCVVAYRQYAGFVTGDQLLDVQQRAAAQYAIFANSR</sequence>
<evidence type="ECO:0000259" key="4">
    <source>
        <dbReference type="Pfam" id="PF24092"/>
    </source>
</evidence>
<evidence type="ECO:0000259" key="3">
    <source>
        <dbReference type="Pfam" id="PF24088"/>
    </source>
</evidence>
<keyword evidence="2" id="KW-0732">Signal</keyword>
<evidence type="ECO:0000313" key="5">
    <source>
        <dbReference type="EMBL" id="PXX66530.1"/>
    </source>
</evidence>
<evidence type="ECO:0000313" key="6">
    <source>
        <dbReference type="Proteomes" id="UP000247569"/>
    </source>
</evidence>
<keyword evidence="6" id="KW-1185">Reference proteome</keyword>
<proteinExistence type="predicted"/>
<dbReference type="OrthoDB" id="4565228at2"/>
<reference evidence="5 6" key="1">
    <citation type="submission" date="2018-05" db="EMBL/GenBank/DDBJ databases">
        <title>Genomic Encyclopedia of Type Strains, Phase IV (KMG-IV): sequencing the most valuable type-strain genomes for metagenomic binning, comparative biology and taxonomic classification.</title>
        <authorList>
            <person name="Goeker M."/>
        </authorList>
    </citation>
    <scope>NUCLEOTIDE SEQUENCE [LARGE SCALE GENOMIC DNA]</scope>
    <source>
        <strain evidence="5 6">DSM 44704</strain>
    </source>
</reference>
<gene>
    <name evidence="5" type="ORF">DFR70_103279</name>
</gene>
<feature type="domain" description="DUF7373" evidence="4">
    <location>
        <begin position="263"/>
        <end position="406"/>
    </location>
</feature>
<dbReference type="AlphaFoldDB" id="A0A318K520"/>
<protein>
    <submittedName>
        <fullName evidence="5">Uncharacterized protein</fullName>
    </submittedName>
</protein>
<dbReference type="Pfam" id="PF24092">
    <property type="entry name" value="DUF7373_C"/>
    <property type="match status" value="1"/>
</dbReference>
<feature type="signal peptide" evidence="2">
    <location>
        <begin position="1"/>
        <end position="25"/>
    </location>
</feature>
<evidence type="ECO:0000256" key="2">
    <source>
        <dbReference type="SAM" id="SignalP"/>
    </source>
</evidence>
<feature type="domain" description="DUF7373" evidence="3">
    <location>
        <begin position="55"/>
        <end position="258"/>
    </location>
</feature>
<dbReference type="RefSeq" id="WP_146251074.1">
    <property type="nucleotide sequence ID" value="NZ_QJKF01000003.1"/>
</dbReference>
<organism evidence="5 6">
    <name type="scientific">Nocardia tenerifensis</name>
    <dbReference type="NCBI Taxonomy" id="228006"/>
    <lineage>
        <taxon>Bacteria</taxon>
        <taxon>Bacillati</taxon>
        <taxon>Actinomycetota</taxon>
        <taxon>Actinomycetes</taxon>
        <taxon>Mycobacteriales</taxon>
        <taxon>Nocardiaceae</taxon>
        <taxon>Nocardia</taxon>
    </lineage>
</organism>
<dbReference type="PROSITE" id="PS51257">
    <property type="entry name" value="PROKAR_LIPOPROTEIN"/>
    <property type="match status" value="1"/>
</dbReference>
<feature type="region of interest" description="Disordered" evidence="1">
    <location>
        <begin position="337"/>
        <end position="361"/>
    </location>
</feature>
<dbReference type="Proteomes" id="UP000247569">
    <property type="component" value="Unassembled WGS sequence"/>
</dbReference>
<dbReference type="Pfam" id="PF24088">
    <property type="entry name" value="DUF7373"/>
    <property type="match status" value="1"/>
</dbReference>
<accession>A0A318K520</accession>
<dbReference type="InterPro" id="IPR056463">
    <property type="entry name" value="DUF7373_C"/>
</dbReference>
<dbReference type="EMBL" id="QJKF01000003">
    <property type="protein sequence ID" value="PXX66530.1"/>
    <property type="molecule type" value="Genomic_DNA"/>
</dbReference>
<comment type="caution">
    <text evidence="5">The sequence shown here is derived from an EMBL/GenBank/DDBJ whole genome shotgun (WGS) entry which is preliminary data.</text>
</comment>